<sequence>MKVGFIGLGNLGGKLAGSLLRNGIDLTVLDRKEDLMADFAARGAGTAQSPAALMRDSDVVITCLPSPAASAAVMDEMLAEIGPGKTWMEMSTTDDAEIRRLAALVEEKGGTPVDCPVSGGCHRADTGNISIFAGCDRETFEKVLPLLTHLGRRVLHTGPLGTASTLKVMTNYLATANLLTCCEALVTMKAAGMDMATTYEAMKISSGTSFVHETESQLILNGSRDVNFTMDLILKDLGLFQNIADRNDVPLELSPMVIDIMRDGQTRYGERANTDDIIRRLEEATGLSILADGFPAELIDDEPEERGYEVFPPGRARPLAAE</sequence>
<dbReference type="SUPFAM" id="SSF48179">
    <property type="entry name" value="6-phosphogluconate dehydrogenase C-terminal domain-like"/>
    <property type="match status" value="1"/>
</dbReference>
<dbReference type="EMBL" id="SRKY01000003">
    <property type="protein sequence ID" value="THH36131.1"/>
    <property type="molecule type" value="Genomic_DNA"/>
</dbReference>
<feature type="domain" description="6-phosphogluconate dehydrogenase NADP-binding" evidence="4">
    <location>
        <begin position="2"/>
        <end position="158"/>
    </location>
</feature>
<gene>
    <name evidence="6" type="ORF">E4Z66_13840</name>
</gene>
<dbReference type="InterPro" id="IPR013328">
    <property type="entry name" value="6PGD_dom2"/>
</dbReference>
<comment type="caution">
    <text evidence="6">The sequence shown here is derived from an EMBL/GenBank/DDBJ whole genome shotgun (WGS) entry which is preliminary data.</text>
</comment>
<dbReference type="Gene3D" id="3.40.50.720">
    <property type="entry name" value="NAD(P)-binding Rossmann-like Domain"/>
    <property type="match status" value="1"/>
</dbReference>
<name>A0A4S4NDK8_9RHOB</name>
<evidence type="ECO:0000256" key="2">
    <source>
        <dbReference type="ARBA" id="ARBA00023027"/>
    </source>
</evidence>
<keyword evidence="1" id="KW-0560">Oxidoreductase</keyword>
<feature type="active site" evidence="3">
    <location>
        <position position="167"/>
    </location>
</feature>
<dbReference type="GO" id="GO:0050661">
    <property type="term" value="F:NADP binding"/>
    <property type="evidence" value="ECO:0007669"/>
    <property type="project" value="InterPro"/>
</dbReference>
<feature type="domain" description="3-hydroxyisobutyrate dehydrogenase-like NAD-binding" evidence="5">
    <location>
        <begin position="161"/>
        <end position="280"/>
    </location>
</feature>
<evidence type="ECO:0000313" key="7">
    <source>
        <dbReference type="Proteomes" id="UP000306602"/>
    </source>
</evidence>
<keyword evidence="2" id="KW-0520">NAD</keyword>
<evidence type="ECO:0000259" key="4">
    <source>
        <dbReference type="Pfam" id="PF03446"/>
    </source>
</evidence>
<evidence type="ECO:0000313" key="6">
    <source>
        <dbReference type="EMBL" id="THH36131.1"/>
    </source>
</evidence>
<dbReference type="InterPro" id="IPR006115">
    <property type="entry name" value="6PGDH_NADP-bd"/>
</dbReference>
<protein>
    <submittedName>
        <fullName evidence="6">NAD(P)-dependent oxidoreductase</fullName>
    </submittedName>
</protein>
<dbReference type="GO" id="GO:0016491">
    <property type="term" value="F:oxidoreductase activity"/>
    <property type="evidence" value="ECO:0007669"/>
    <property type="project" value="UniProtKB-KW"/>
</dbReference>
<dbReference type="Proteomes" id="UP000306602">
    <property type="component" value="Unassembled WGS sequence"/>
</dbReference>
<dbReference type="PANTHER" id="PTHR43060:SF15">
    <property type="entry name" value="3-HYDROXYISOBUTYRATE DEHYDROGENASE-LIKE 1, MITOCHONDRIAL-RELATED"/>
    <property type="match status" value="1"/>
</dbReference>
<dbReference type="Pfam" id="PF03446">
    <property type="entry name" value="NAD_binding_2"/>
    <property type="match status" value="1"/>
</dbReference>
<dbReference type="SUPFAM" id="SSF51735">
    <property type="entry name" value="NAD(P)-binding Rossmann-fold domains"/>
    <property type="match status" value="1"/>
</dbReference>
<accession>A0A4S4NDK8</accession>
<dbReference type="InterPro" id="IPR008927">
    <property type="entry name" value="6-PGluconate_DH-like_C_sf"/>
</dbReference>
<dbReference type="Gene3D" id="1.10.1040.10">
    <property type="entry name" value="N-(1-d-carboxylethyl)-l-norvaline Dehydrogenase, domain 2"/>
    <property type="match status" value="1"/>
</dbReference>
<organism evidence="6 7">
    <name type="scientific">Aliishimia ponticola</name>
    <dbReference type="NCBI Taxonomy" id="2499833"/>
    <lineage>
        <taxon>Bacteria</taxon>
        <taxon>Pseudomonadati</taxon>
        <taxon>Pseudomonadota</taxon>
        <taxon>Alphaproteobacteria</taxon>
        <taxon>Rhodobacterales</taxon>
        <taxon>Paracoccaceae</taxon>
        <taxon>Aliishimia</taxon>
    </lineage>
</organism>
<dbReference type="PIRSF" id="PIRSF000103">
    <property type="entry name" value="HIBADH"/>
    <property type="match status" value="1"/>
</dbReference>
<dbReference type="InterPro" id="IPR015815">
    <property type="entry name" value="HIBADH-related"/>
</dbReference>
<keyword evidence="7" id="KW-1185">Reference proteome</keyword>
<dbReference type="InterPro" id="IPR036291">
    <property type="entry name" value="NAD(P)-bd_dom_sf"/>
</dbReference>
<dbReference type="OrthoDB" id="9812907at2"/>
<dbReference type="GO" id="GO:0051287">
    <property type="term" value="F:NAD binding"/>
    <property type="evidence" value="ECO:0007669"/>
    <property type="project" value="InterPro"/>
</dbReference>
<evidence type="ECO:0000256" key="3">
    <source>
        <dbReference type="PIRSR" id="PIRSR000103-1"/>
    </source>
</evidence>
<dbReference type="AlphaFoldDB" id="A0A4S4NDK8"/>
<dbReference type="PANTHER" id="PTHR43060">
    <property type="entry name" value="3-HYDROXYISOBUTYRATE DEHYDROGENASE-LIKE 1, MITOCHONDRIAL-RELATED"/>
    <property type="match status" value="1"/>
</dbReference>
<evidence type="ECO:0000256" key="1">
    <source>
        <dbReference type="ARBA" id="ARBA00023002"/>
    </source>
</evidence>
<evidence type="ECO:0000259" key="5">
    <source>
        <dbReference type="Pfam" id="PF14833"/>
    </source>
</evidence>
<proteinExistence type="predicted"/>
<dbReference type="InterPro" id="IPR029154">
    <property type="entry name" value="HIBADH-like_NADP-bd"/>
</dbReference>
<reference evidence="6 7" key="1">
    <citation type="submission" date="2019-04" db="EMBL/GenBank/DDBJ databases">
        <title>Shimia ponticola sp. nov., isolated from seawater.</title>
        <authorList>
            <person name="Kim Y.-O."/>
            <person name="Yoon J.-H."/>
        </authorList>
    </citation>
    <scope>NUCLEOTIDE SEQUENCE [LARGE SCALE GENOMIC DNA]</scope>
    <source>
        <strain evidence="6 7">MYP11</strain>
    </source>
</reference>
<dbReference type="Pfam" id="PF14833">
    <property type="entry name" value="NAD_binding_11"/>
    <property type="match status" value="1"/>
</dbReference>